<dbReference type="Pfam" id="PF10137">
    <property type="entry name" value="CAP12-PCTIR_TIR"/>
    <property type="match status" value="1"/>
</dbReference>
<feature type="domain" description="CD-NTase-associated protein 12/Pycsar effector protein TIR" evidence="1">
    <location>
        <begin position="8"/>
        <end position="128"/>
    </location>
</feature>
<accession>A0ABS3IAC0</accession>
<name>A0ABS3IAC0_9MICO</name>
<evidence type="ECO:0000259" key="1">
    <source>
        <dbReference type="Pfam" id="PF10137"/>
    </source>
</evidence>
<dbReference type="InterPro" id="IPR019302">
    <property type="entry name" value="CAP12/PCTIR_TIR_dom"/>
</dbReference>
<protein>
    <submittedName>
        <fullName evidence="2">Nucleotide-binding protein</fullName>
    </submittedName>
</protein>
<dbReference type="EMBL" id="JAFMPK010000045">
    <property type="protein sequence ID" value="MBO0609890.1"/>
    <property type="molecule type" value="Genomic_DNA"/>
</dbReference>
<proteinExistence type="predicted"/>
<gene>
    <name evidence="2" type="ORF">J0911_12720</name>
</gene>
<keyword evidence="3" id="KW-1185">Reference proteome</keyword>
<evidence type="ECO:0000313" key="2">
    <source>
        <dbReference type="EMBL" id="MBO0609890.1"/>
    </source>
</evidence>
<organism evidence="2 3">
    <name type="scientific">Myceligenerans salitolerans</name>
    <dbReference type="NCBI Taxonomy" id="1230528"/>
    <lineage>
        <taxon>Bacteria</taxon>
        <taxon>Bacillati</taxon>
        <taxon>Actinomycetota</taxon>
        <taxon>Actinomycetes</taxon>
        <taxon>Micrococcales</taxon>
        <taxon>Promicromonosporaceae</taxon>
        <taxon>Myceligenerans</taxon>
    </lineage>
</organism>
<dbReference type="Proteomes" id="UP000664617">
    <property type="component" value="Unassembled WGS sequence"/>
</dbReference>
<reference evidence="3" key="2">
    <citation type="submission" date="2023-07" db="EMBL/GenBank/DDBJ databases">
        <title>Myceligenerans salitolerans sp. nov., a halotolerant actinomycete isolated from a salt lake in Xinjiang, China.</title>
        <authorList>
            <person name="Guan T."/>
        </authorList>
    </citation>
    <scope>NUCLEOTIDE SEQUENCE [LARGE SCALE GENOMIC DNA]</scope>
    <source>
        <strain evidence="3">XHU 5031</strain>
    </source>
</reference>
<evidence type="ECO:0000313" key="3">
    <source>
        <dbReference type="Proteomes" id="UP000664617"/>
    </source>
</evidence>
<comment type="caution">
    <text evidence="2">The sequence shown here is derived from an EMBL/GenBank/DDBJ whole genome shotgun (WGS) entry which is preliminary data.</text>
</comment>
<reference evidence="2 3" key="1">
    <citation type="submission" date="2021-03" db="EMBL/GenBank/DDBJ databases">
        <authorList>
            <person name="Xin L."/>
        </authorList>
    </citation>
    <scope>NUCLEOTIDE SEQUENCE [LARGE SCALE GENOMIC DNA]</scope>
    <source>
        <strain evidence="2 3">XHU 5031</strain>
    </source>
</reference>
<sequence length="252" mass="27491">MPTNEPVRLFIGSSSEGRSIARNLQAELESHSACEVTRWDVNVFEPGGYALDSLTREAQSADFAVLVATADDKVQSRGLEEPSMRDNVLLELGIFLGALGRKRAYLLATSRDLKIPSDLLGLTNLPYQNRSDGNERAAVNAAVLQIEQQIQVQGPRTRSSRGASGTSRTADAVALDLEVDLLCASAVAQGWTVRTNSPTTLRLRSPRGRAHTLTKGKPHATRVALRRFAREVRADGLRVNDSVRRPVDESPH</sequence>